<dbReference type="AlphaFoldDB" id="A0AAE9KMJ2"/>
<organism evidence="3 4">
    <name type="scientific">Alcaligenes faecalis</name>
    <dbReference type="NCBI Taxonomy" id="511"/>
    <lineage>
        <taxon>Bacteria</taxon>
        <taxon>Pseudomonadati</taxon>
        <taxon>Pseudomonadota</taxon>
        <taxon>Betaproteobacteria</taxon>
        <taxon>Burkholderiales</taxon>
        <taxon>Alcaligenaceae</taxon>
        <taxon>Alcaligenes</taxon>
    </lineage>
</organism>
<reference evidence="3" key="1">
    <citation type="submission" date="2022-04" db="EMBL/GenBank/DDBJ databases">
        <title>Genomic mining of Alcaligenes faecalis D334 producing ectoin and derivatives.</title>
        <authorList>
            <person name="Doan V.T."/>
            <person name="Quach N.T."/>
            <person name="Vu T.-H.-N."/>
            <person name="Phi Q.-T."/>
        </authorList>
    </citation>
    <scope>NUCLEOTIDE SEQUENCE</scope>
    <source>
        <strain evidence="3">D334</strain>
    </source>
</reference>
<dbReference type="GO" id="GO:0016491">
    <property type="term" value="F:oxidoreductase activity"/>
    <property type="evidence" value="ECO:0007669"/>
    <property type="project" value="InterPro"/>
</dbReference>
<dbReference type="Gene3D" id="3.30.365.10">
    <property type="entry name" value="Aldehyde oxidase/xanthine dehydrogenase, molybdopterin binding domain"/>
    <property type="match status" value="4"/>
</dbReference>
<dbReference type="Gene3D" id="3.90.1170.50">
    <property type="entry name" value="Aldehyde oxidase/xanthine dehydrogenase, a/b hammerhead"/>
    <property type="match status" value="1"/>
</dbReference>
<dbReference type="Proteomes" id="UP000830925">
    <property type="component" value="Chromosome"/>
</dbReference>
<feature type="domain" description="Aldehyde oxidase/xanthine dehydrogenase second molybdopterin binding" evidence="2">
    <location>
        <begin position="508"/>
        <end position="599"/>
    </location>
</feature>
<evidence type="ECO:0000259" key="2">
    <source>
        <dbReference type="Pfam" id="PF20256"/>
    </source>
</evidence>
<dbReference type="InterPro" id="IPR046867">
    <property type="entry name" value="AldOxase/xan_DH_MoCoBD2"/>
</dbReference>
<sequence length="939" mass="102910">MSTAPFNRRQFLKFSVVSGVSIYMAPFLPKTAQATLLGEQDSRPTPWNSVERQVPFKIDGTRQVTGSKFFVRDIRAKDMPGWPEHQAHAFILRAAQADHRYIGLDLEALGADLQPDILIQAQDLAKAQLELPDYYNDEMLLATGKTARFLGHPVAILIYKDFDRYRRAKNASKRSAVLKYGDKTGFREIDAYGGARYIRVEGDTPGADDIFSSMKDGVVFPEKIQGNSPVWPSSKGNTNTAKAIALSEAMQKRFDQAPDDWLVFDGEYYSQSIDGAPLEPECINCWYDNKNKELQMVVGSQTPGADGAEAAGIVAASQFGLENIIVHPCTATGYGVKEHSAFNHYGVVAALFADNMPVRLANDRFEQFQAGQKRHSNRMNNRIAIDKKSGKIMQYQSFSITDGGGRATCSWAVTTGGAQSAQGIYYLPKSDSWGIALASRAVEAGSMRGYGKGQTMTAMELMLDEAAARLNMDPIELRLKNVMRSGQKNMEGGIPAGSLRAREILEKAHQHPLWTGRDKKKKEFEASNPGKLYGVGFACVMKNYGTGAQGDHSGIEIDEQGQVHLRTSTVEIGTGSATSQAVICAKWVGRAAHTVKASHLDWPELDMQATHNPYTLKQPDQDKHQTNPRWTPVLSSGSYASSSSYFGSHGTSEAARLLFLYGLWPAALSIWGEGYGGGQIAPLTVRPEDASWTDDGLLSTGGLEPLTLPQLAKRAHELGLVTGVVLHAFNRYQWAEADFEVAGQNLRLPLDGLALRHGAGTKTEQAKARNGYQRLERRNISYPPVSRRRGGYLYYSAVGVLTEVEIDSKSGEQTLLSAHTWIDCGKPIVPQLVMSQAEGGLAMGLGQAWFEDLPLHEGGPGDGSWNFHRYRLPRAKDVAVWNTSFELLDQISETDSPKGIAEVVMIPIIAAAVSGVNHATGQFFRELPVTAEKIKERLA</sequence>
<dbReference type="InterPro" id="IPR008274">
    <property type="entry name" value="AldOxase/xan_DH_MoCoBD1"/>
</dbReference>
<dbReference type="SUPFAM" id="SSF54665">
    <property type="entry name" value="CO dehydrogenase molybdoprotein N-domain-like"/>
    <property type="match status" value="1"/>
</dbReference>
<accession>A0AAE9KMJ2</accession>
<dbReference type="InterPro" id="IPR037165">
    <property type="entry name" value="AldOxase/xan_DH_Mopterin-bd_sf"/>
</dbReference>
<protein>
    <submittedName>
        <fullName evidence="3">Molybdopterin-dependent oxidoreductase</fullName>
    </submittedName>
</protein>
<dbReference type="PANTHER" id="PTHR11908">
    <property type="entry name" value="XANTHINE DEHYDROGENASE"/>
    <property type="match status" value="1"/>
</dbReference>
<dbReference type="InterPro" id="IPR036856">
    <property type="entry name" value="Ald_Oxase/Xan_DH_a/b_sf"/>
</dbReference>
<dbReference type="SUPFAM" id="SSF56003">
    <property type="entry name" value="Molybdenum cofactor-binding domain"/>
    <property type="match status" value="1"/>
</dbReference>
<dbReference type="PROSITE" id="PS51318">
    <property type="entry name" value="TAT"/>
    <property type="match status" value="1"/>
</dbReference>
<dbReference type="InterPro" id="IPR006311">
    <property type="entry name" value="TAT_signal"/>
</dbReference>
<dbReference type="Pfam" id="PF02738">
    <property type="entry name" value="MoCoBD_1"/>
    <property type="match status" value="1"/>
</dbReference>
<evidence type="ECO:0000313" key="4">
    <source>
        <dbReference type="Proteomes" id="UP000830925"/>
    </source>
</evidence>
<evidence type="ECO:0000313" key="3">
    <source>
        <dbReference type="EMBL" id="UPL20239.1"/>
    </source>
</evidence>
<proteinExistence type="predicted"/>
<dbReference type="GO" id="GO:0005506">
    <property type="term" value="F:iron ion binding"/>
    <property type="evidence" value="ECO:0007669"/>
    <property type="project" value="InterPro"/>
</dbReference>
<dbReference type="Pfam" id="PF20256">
    <property type="entry name" value="MoCoBD_2"/>
    <property type="match status" value="2"/>
</dbReference>
<dbReference type="EMBL" id="CP095873">
    <property type="protein sequence ID" value="UPL20239.1"/>
    <property type="molecule type" value="Genomic_DNA"/>
</dbReference>
<gene>
    <name evidence="3" type="ORF">MXF72_12470</name>
</gene>
<dbReference type="InterPro" id="IPR016208">
    <property type="entry name" value="Ald_Oxase/xanthine_DH-like"/>
</dbReference>
<feature type="domain" description="Aldehyde oxidase/xanthine dehydrogenase first molybdopterin binding" evidence="1">
    <location>
        <begin position="250"/>
        <end position="482"/>
    </location>
</feature>
<dbReference type="RefSeq" id="WP_247965747.1">
    <property type="nucleotide sequence ID" value="NZ_CP095873.1"/>
</dbReference>
<feature type="domain" description="Aldehyde oxidase/xanthine dehydrogenase second molybdopterin binding" evidence="2">
    <location>
        <begin position="762"/>
        <end position="878"/>
    </location>
</feature>
<evidence type="ECO:0000259" key="1">
    <source>
        <dbReference type="Pfam" id="PF02738"/>
    </source>
</evidence>
<name>A0AAE9KMJ2_ALCFA</name>
<dbReference type="PANTHER" id="PTHR11908:SF123">
    <property type="entry name" value="ALDEHYDE OXIDOREDUCTASE MOLYBDENUM-BINDING SUBUNIT PAOC"/>
    <property type="match status" value="1"/>
</dbReference>